<comment type="similarity">
    <text evidence="2">In the central section; belongs to the CRISPR-associated helicase Cas3 family.</text>
</comment>
<dbReference type="EMBL" id="NMVO01000001">
    <property type="protein sequence ID" value="OYO17774.1"/>
    <property type="molecule type" value="Genomic_DNA"/>
</dbReference>
<dbReference type="NCBIfam" id="TIGR01587">
    <property type="entry name" value="cas3_core"/>
    <property type="match status" value="1"/>
</dbReference>
<keyword evidence="8" id="KW-0067">ATP-binding</keyword>
<organism evidence="12 13">
    <name type="scientific">Enemella evansiae</name>
    <dbReference type="NCBI Taxonomy" id="2016499"/>
    <lineage>
        <taxon>Bacteria</taxon>
        <taxon>Bacillati</taxon>
        <taxon>Actinomycetota</taxon>
        <taxon>Actinomycetes</taxon>
        <taxon>Propionibacteriales</taxon>
        <taxon>Propionibacteriaceae</taxon>
        <taxon>Enemella</taxon>
    </lineage>
</organism>
<evidence type="ECO:0000256" key="2">
    <source>
        <dbReference type="ARBA" id="ARBA00009046"/>
    </source>
</evidence>
<dbReference type="Proteomes" id="UP000215896">
    <property type="component" value="Unassembled WGS sequence"/>
</dbReference>
<dbReference type="NCBIfam" id="TIGR01596">
    <property type="entry name" value="cas3_HD"/>
    <property type="match status" value="1"/>
</dbReference>
<dbReference type="GO" id="GO:0003723">
    <property type="term" value="F:RNA binding"/>
    <property type="evidence" value="ECO:0007669"/>
    <property type="project" value="TreeGrafter"/>
</dbReference>
<dbReference type="InterPro" id="IPR011545">
    <property type="entry name" value="DEAD/DEAH_box_helicase_dom"/>
</dbReference>
<dbReference type="InterPro" id="IPR006474">
    <property type="entry name" value="Helicase_Cas3_CRISPR-ass_core"/>
</dbReference>
<keyword evidence="5" id="KW-0547">Nucleotide-binding</keyword>
<reference evidence="12 13" key="1">
    <citation type="submission" date="2017-07" db="EMBL/GenBank/DDBJ databases">
        <title>Draft whole genome sequences of clinical Proprionibacteriaceae strains.</title>
        <authorList>
            <person name="Bernier A.-M."/>
            <person name="Bernard K."/>
            <person name="Domingo M.-C."/>
        </authorList>
    </citation>
    <scope>NUCLEOTIDE SEQUENCE [LARGE SCALE GENOMIC DNA]</scope>
    <source>
        <strain evidence="12 13">NML 030167</strain>
    </source>
</reference>
<dbReference type="GO" id="GO:0005524">
    <property type="term" value="F:ATP binding"/>
    <property type="evidence" value="ECO:0007669"/>
    <property type="project" value="UniProtKB-KW"/>
</dbReference>
<dbReference type="PROSITE" id="PS51192">
    <property type="entry name" value="HELICASE_ATP_BIND_1"/>
    <property type="match status" value="1"/>
</dbReference>
<dbReference type="InterPro" id="IPR038257">
    <property type="entry name" value="CRISPR-assoc_Cas3_HD_sf"/>
</dbReference>
<evidence type="ECO:0000256" key="6">
    <source>
        <dbReference type="ARBA" id="ARBA00022801"/>
    </source>
</evidence>
<dbReference type="Pfam" id="PF00270">
    <property type="entry name" value="DEAD"/>
    <property type="match status" value="1"/>
</dbReference>
<evidence type="ECO:0000259" key="11">
    <source>
        <dbReference type="PROSITE" id="PS51643"/>
    </source>
</evidence>
<evidence type="ECO:0000256" key="8">
    <source>
        <dbReference type="ARBA" id="ARBA00022840"/>
    </source>
</evidence>
<dbReference type="CDD" id="cd09641">
    <property type="entry name" value="Cas3''_I"/>
    <property type="match status" value="1"/>
</dbReference>
<comment type="similarity">
    <text evidence="1">In the N-terminal section; belongs to the CRISPR-associated nuclease Cas3-HD family.</text>
</comment>
<accession>A0A255GWH2</accession>
<dbReference type="RefSeq" id="WP_094404536.1">
    <property type="nucleotide sequence ID" value="NZ_NMVO01000001.1"/>
</dbReference>
<dbReference type="InterPro" id="IPR054712">
    <property type="entry name" value="Cas3-like_dom"/>
</dbReference>
<dbReference type="GO" id="GO:0046872">
    <property type="term" value="F:metal ion binding"/>
    <property type="evidence" value="ECO:0007669"/>
    <property type="project" value="UniProtKB-KW"/>
</dbReference>
<gene>
    <name evidence="12" type="ORF">CGZ94_02535</name>
</gene>
<keyword evidence="9" id="KW-0051">Antiviral defense</keyword>
<dbReference type="InterPro" id="IPR050547">
    <property type="entry name" value="DEAD_box_RNA_helicases"/>
</dbReference>
<keyword evidence="12" id="KW-0255">Endonuclease</keyword>
<evidence type="ECO:0000256" key="9">
    <source>
        <dbReference type="ARBA" id="ARBA00023118"/>
    </source>
</evidence>
<keyword evidence="3" id="KW-0540">Nuclease</keyword>
<sequence length="922" mass="100811">MEQPPPAWSRTARLVWGKTDPQTGFWLPLVQHLEDSAGVGCVLFDRWLAPSLKTLLSDVLGSEESARALGVLLCGIHDIGKCSPAFANKASSVPGFGFLTSQLVDAGYRFPKGAPADPHGAVGQWVVAEFFKELGAAPLVRHQYACIVGGHHGRNPTSAAMGVLRTSRGVGTGLWETTRTEIWDTMTERAGATRFLTQWAETPLPATAQVILSGLVIVADWMASNSELFPYEGTDDPDRLSWAVDQLRLPTPWIPPAPPADAAMHLQARFPKLAGHSPEPVQMAAHAAAREGPAAGLMIIEAPMGSGKTEAALLCAEVLAHRFGQSGIYFGLPTMATSNPMFDRVLGWLEHVPAGGASELNLVHSKAALNPSFLDLMRQTRFTGIYDETEPRARVQAATWFRGRKKSGMAQHMVGTMDQGLFAGLKAKHVTLRHLAIASKVVILDEVHAADDYMRVYLKRLLEWLGAYRVPVVLMSATLPPSHRRELAEAYAKGRVGRTQHLELDDSARYPRISYVTDTVHDYPVETPGPTRTVETEFCSDSVADLVESVTDLTAEGGCVGVVCNTVRRAQERYHALREVFGDEVRLAHSKFVAPHRADREADLVRLLGRDGTDRPHRLIVVGTQVLEQSLDIDFDGMITDIAPMDLLLQRIGRLHRHLRGGGEQLDRPPALRTARCYITGITDRESLPPELDKGAALIYRRLRLLKTLATLGGHPREITLPSEIPELVAAAYSDLHSPAGWESEWAEAEAAESAFASGQLFRARTFLLSPPDIIDLNNLIEGEATDPEGPRGGAAQVRDSDESLEVVVIRRDGEGTLRVLDSIGTHSNDVIPTRFGRADADLARTIASCTVALPLEFVVGRNFDATVQELEQFDSSEWQDNPWLAGQLFLVLDADGRARLADRPLAYDQELGLRVLKDEPA</sequence>
<feature type="domain" description="Helicase ATP-binding" evidence="10">
    <location>
        <begin position="298"/>
        <end position="497"/>
    </location>
</feature>
<dbReference type="PROSITE" id="PS51643">
    <property type="entry name" value="HD_CAS3"/>
    <property type="match status" value="1"/>
</dbReference>
<dbReference type="SUPFAM" id="SSF52540">
    <property type="entry name" value="P-loop containing nucleoside triphosphate hydrolases"/>
    <property type="match status" value="1"/>
</dbReference>
<evidence type="ECO:0000313" key="12">
    <source>
        <dbReference type="EMBL" id="OYO17774.1"/>
    </source>
</evidence>
<keyword evidence="13" id="KW-1185">Reference proteome</keyword>
<dbReference type="InterPro" id="IPR014001">
    <property type="entry name" value="Helicase_ATP-bd"/>
</dbReference>
<dbReference type="InterPro" id="IPR027417">
    <property type="entry name" value="P-loop_NTPase"/>
</dbReference>
<dbReference type="InterPro" id="IPR006483">
    <property type="entry name" value="CRISPR-assoc_Cas3_HD"/>
</dbReference>
<dbReference type="Gene3D" id="3.40.50.300">
    <property type="entry name" value="P-loop containing nucleotide triphosphate hydrolases"/>
    <property type="match status" value="2"/>
</dbReference>
<protein>
    <submittedName>
        <fullName evidence="12">CRISPR-associated helicase/endonuclease Cas3</fullName>
    </submittedName>
</protein>
<feature type="domain" description="HD Cas3-type" evidence="11">
    <location>
        <begin position="22"/>
        <end position="222"/>
    </location>
</feature>
<evidence type="ECO:0000313" key="13">
    <source>
        <dbReference type="Proteomes" id="UP000215896"/>
    </source>
</evidence>
<dbReference type="Pfam" id="PF18395">
    <property type="entry name" value="Cas3_C"/>
    <property type="match status" value="1"/>
</dbReference>
<evidence type="ECO:0000259" key="10">
    <source>
        <dbReference type="PROSITE" id="PS51192"/>
    </source>
</evidence>
<dbReference type="Pfam" id="PF22590">
    <property type="entry name" value="Cas3-like_C_2"/>
    <property type="match status" value="1"/>
</dbReference>
<dbReference type="Gene3D" id="1.10.3210.30">
    <property type="match status" value="1"/>
</dbReference>
<dbReference type="PANTHER" id="PTHR47963:SF9">
    <property type="entry name" value="CRISPR-ASSOCIATED ENDONUCLEASE_HELICASE CAS3"/>
    <property type="match status" value="1"/>
</dbReference>
<dbReference type="PANTHER" id="PTHR47963">
    <property type="entry name" value="DEAD-BOX ATP-DEPENDENT RNA HELICASE 47, MITOCHONDRIAL"/>
    <property type="match status" value="1"/>
</dbReference>
<proteinExistence type="inferred from homology"/>
<evidence type="ECO:0000256" key="5">
    <source>
        <dbReference type="ARBA" id="ARBA00022741"/>
    </source>
</evidence>
<comment type="caution">
    <text evidence="12">The sequence shown here is derived from an EMBL/GenBank/DDBJ whole genome shotgun (WGS) entry which is preliminary data.</text>
</comment>
<dbReference type="GO" id="GO:0051607">
    <property type="term" value="P:defense response to virus"/>
    <property type="evidence" value="ECO:0007669"/>
    <property type="project" value="UniProtKB-KW"/>
</dbReference>
<dbReference type="GO" id="GO:0003724">
    <property type="term" value="F:RNA helicase activity"/>
    <property type="evidence" value="ECO:0007669"/>
    <property type="project" value="TreeGrafter"/>
</dbReference>
<evidence type="ECO:0000256" key="1">
    <source>
        <dbReference type="ARBA" id="ARBA00006847"/>
    </source>
</evidence>
<evidence type="ECO:0000256" key="4">
    <source>
        <dbReference type="ARBA" id="ARBA00022723"/>
    </source>
</evidence>
<dbReference type="Pfam" id="PF18019">
    <property type="entry name" value="Cas3_HD"/>
    <property type="match status" value="1"/>
</dbReference>
<keyword evidence="4" id="KW-0479">Metal-binding</keyword>
<keyword evidence="7" id="KW-0347">Helicase</keyword>
<dbReference type="OrthoDB" id="9810236at2"/>
<dbReference type="GO" id="GO:0004519">
    <property type="term" value="F:endonuclease activity"/>
    <property type="evidence" value="ECO:0007669"/>
    <property type="project" value="UniProtKB-KW"/>
</dbReference>
<dbReference type="SMART" id="SM00487">
    <property type="entry name" value="DEXDc"/>
    <property type="match status" value="1"/>
</dbReference>
<dbReference type="InterPro" id="IPR041372">
    <property type="entry name" value="Cas3_C"/>
</dbReference>
<keyword evidence="6" id="KW-0378">Hydrolase</keyword>
<dbReference type="AlphaFoldDB" id="A0A255GWH2"/>
<dbReference type="GO" id="GO:0016787">
    <property type="term" value="F:hydrolase activity"/>
    <property type="evidence" value="ECO:0007669"/>
    <property type="project" value="UniProtKB-KW"/>
</dbReference>
<dbReference type="CDD" id="cd17930">
    <property type="entry name" value="DEXHc_cas3"/>
    <property type="match status" value="1"/>
</dbReference>
<evidence type="ECO:0000256" key="3">
    <source>
        <dbReference type="ARBA" id="ARBA00022722"/>
    </source>
</evidence>
<name>A0A255GWH2_9ACTN</name>
<evidence type="ECO:0000256" key="7">
    <source>
        <dbReference type="ARBA" id="ARBA00022806"/>
    </source>
</evidence>